<name>A0AAW0CZU5_9AGAR</name>
<evidence type="ECO:0000256" key="9">
    <source>
        <dbReference type="ARBA" id="ARBA00032873"/>
    </source>
</evidence>
<evidence type="ECO:0000256" key="8">
    <source>
        <dbReference type="ARBA" id="ARBA00032448"/>
    </source>
</evidence>
<reference evidence="12 13" key="1">
    <citation type="submission" date="2024-01" db="EMBL/GenBank/DDBJ databases">
        <title>A draft genome for a cacao thread blight-causing isolate of Paramarasmius palmivorus.</title>
        <authorList>
            <person name="Baruah I.K."/>
            <person name="Bukari Y."/>
            <person name="Amoako-Attah I."/>
            <person name="Meinhardt L.W."/>
            <person name="Bailey B.A."/>
            <person name="Cohen S.P."/>
        </authorList>
    </citation>
    <scope>NUCLEOTIDE SEQUENCE [LARGE SCALE GENOMIC DNA]</scope>
    <source>
        <strain evidence="12 13">GH-12</strain>
    </source>
</reference>
<dbReference type="InterPro" id="IPR000092">
    <property type="entry name" value="Polyprenyl_synt"/>
</dbReference>
<protein>
    <recommendedName>
        <fullName evidence="9">(2E,6E)-farnesyl diphosphate synthase</fullName>
    </recommendedName>
    <alternativeName>
        <fullName evidence="8">Dimethylallyltranstransferase</fullName>
    </alternativeName>
    <alternativeName>
        <fullName evidence="7">Farnesyl diphosphate synthase</fullName>
    </alternativeName>
    <alternativeName>
        <fullName evidence="5">Farnesyltranstransferase</fullName>
    </alternativeName>
    <alternativeName>
        <fullName evidence="10">Geranylgeranyl diphosphate synthase</fullName>
    </alternativeName>
    <alternativeName>
        <fullName evidence="6">Geranyltranstransferase</fullName>
    </alternativeName>
</protein>
<evidence type="ECO:0000256" key="10">
    <source>
        <dbReference type="ARBA" id="ARBA00033096"/>
    </source>
</evidence>
<dbReference type="Gene3D" id="1.10.600.10">
    <property type="entry name" value="Farnesyl Diphosphate Synthase"/>
    <property type="match status" value="1"/>
</dbReference>
<evidence type="ECO:0000256" key="7">
    <source>
        <dbReference type="ARBA" id="ARBA00032424"/>
    </source>
</evidence>
<comment type="similarity">
    <text evidence="2 11">Belongs to the FPP/GGPP synthase family.</text>
</comment>
<dbReference type="PANTHER" id="PTHR12001">
    <property type="entry name" value="GERANYLGERANYL PYROPHOSPHATE SYNTHASE"/>
    <property type="match status" value="1"/>
</dbReference>
<keyword evidence="4" id="KW-0460">Magnesium</keyword>
<dbReference type="AlphaFoldDB" id="A0AAW0CZU5"/>
<evidence type="ECO:0000256" key="11">
    <source>
        <dbReference type="RuleBase" id="RU004466"/>
    </source>
</evidence>
<evidence type="ECO:0000256" key="6">
    <source>
        <dbReference type="ARBA" id="ARBA00032380"/>
    </source>
</evidence>
<keyword evidence="13" id="KW-1185">Reference proteome</keyword>
<gene>
    <name evidence="12" type="ORF">VNI00_007714</name>
</gene>
<dbReference type="SUPFAM" id="SSF48576">
    <property type="entry name" value="Terpenoid synthases"/>
    <property type="match status" value="1"/>
</dbReference>
<dbReference type="Pfam" id="PF00348">
    <property type="entry name" value="polyprenyl_synt"/>
    <property type="match status" value="2"/>
</dbReference>
<dbReference type="GO" id="GO:0046872">
    <property type="term" value="F:metal ion binding"/>
    <property type="evidence" value="ECO:0007669"/>
    <property type="project" value="UniProtKB-KW"/>
</dbReference>
<dbReference type="InterPro" id="IPR033749">
    <property type="entry name" value="Polyprenyl_synt_CS"/>
</dbReference>
<organism evidence="12 13">
    <name type="scientific">Paramarasmius palmivorus</name>
    <dbReference type="NCBI Taxonomy" id="297713"/>
    <lineage>
        <taxon>Eukaryota</taxon>
        <taxon>Fungi</taxon>
        <taxon>Dikarya</taxon>
        <taxon>Basidiomycota</taxon>
        <taxon>Agaricomycotina</taxon>
        <taxon>Agaricomycetes</taxon>
        <taxon>Agaricomycetidae</taxon>
        <taxon>Agaricales</taxon>
        <taxon>Marasmiineae</taxon>
        <taxon>Marasmiaceae</taxon>
        <taxon>Paramarasmius</taxon>
    </lineage>
</organism>
<dbReference type="PROSITE" id="PS00723">
    <property type="entry name" value="POLYPRENYL_SYNTHASE_1"/>
    <property type="match status" value="1"/>
</dbReference>
<keyword evidence="3" id="KW-0479">Metal-binding</keyword>
<dbReference type="CDD" id="cd00685">
    <property type="entry name" value="Trans_IPPS_HT"/>
    <property type="match status" value="1"/>
</dbReference>
<evidence type="ECO:0000313" key="12">
    <source>
        <dbReference type="EMBL" id="KAK7045461.1"/>
    </source>
</evidence>
<evidence type="ECO:0000256" key="5">
    <source>
        <dbReference type="ARBA" id="ARBA00032052"/>
    </source>
</evidence>
<comment type="caution">
    <text evidence="12">The sequence shown here is derived from an EMBL/GenBank/DDBJ whole genome shotgun (WGS) entry which is preliminary data.</text>
</comment>
<dbReference type="PROSITE" id="PS00444">
    <property type="entry name" value="POLYPRENYL_SYNTHASE_2"/>
    <property type="match status" value="1"/>
</dbReference>
<evidence type="ECO:0000256" key="2">
    <source>
        <dbReference type="ARBA" id="ARBA00006706"/>
    </source>
</evidence>
<evidence type="ECO:0000256" key="4">
    <source>
        <dbReference type="ARBA" id="ARBA00022842"/>
    </source>
</evidence>
<dbReference type="EMBL" id="JAYKXP010000025">
    <property type="protein sequence ID" value="KAK7045461.1"/>
    <property type="molecule type" value="Genomic_DNA"/>
</dbReference>
<sequence>MGQVNKTNQDAPISETKTIYDTLLERLSNEWEWTQQNESSIMEPYTYITSNPGKDIRSQFINAFNLWLNVPPEKTKAIASVVHMLHSASLLIDDIQDNSQLRRGHPVAHKIYGIPQSINSANYVYFLAFQEISKLRDSSRHPEAGPDVDAIVTAELLSLHRGQGLDLFWRDSLQCPTEEEYIGMVNNSKPSSLKRDSVQLTKLNRLETGGLLRIGIKLMMAMATTNTKVNYVPLVNLIGVYFQIRDDLMNLSSANYATNKGFAEDLTEGKFSFPIVHGVWKDTENRQILNVLQKRPSTPTLKLHAINYLKDKTHSFQYTLGVLASLETQVRMEITRLGGNEGLELLMDRLHVDPATLQ</sequence>
<accession>A0AAW0CZU5</accession>
<dbReference type="InterPro" id="IPR008949">
    <property type="entry name" value="Isoprenoid_synthase_dom_sf"/>
</dbReference>
<dbReference type="GO" id="GO:0004659">
    <property type="term" value="F:prenyltransferase activity"/>
    <property type="evidence" value="ECO:0007669"/>
    <property type="project" value="InterPro"/>
</dbReference>
<dbReference type="PANTHER" id="PTHR12001:SF44">
    <property type="entry name" value="GERANYLGERANYL PYROPHOSPHATE SYNTHASE"/>
    <property type="match status" value="1"/>
</dbReference>
<evidence type="ECO:0000256" key="1">
    <source>
        <dbReference type="ARBA" id="ARBA00001946"/>
    </source>
</evidence>
<proteinExistence type="inferred from homology"/>
<keyword evidence="11" id="KW-0808">Transferase</keyword>
<dbReference type="GO" id="GO:0008299">
    <property type="term" value="P:isoprenoid biosynthetic process"/>
    <property type="evidence" value="ECO:0007669"/>
    <property type="project" value="InterPro"/>
</dbReference>
<comment type="cofactor">
    <cofactor evidence="1">
        <name>Mg(2+)</name>
        <dbReference type="ChEBI" id="CHEBI:18420"/>
    </cofactor>
</comment>
<dbReference type="Proteomes" id="UP001383192">
    <property type="component" value="Unassembled WGS sequence"/>
</dbReference>
<evidence type="ECO:0000256" key="3">
    <source>
        <dbReference type="ARBA" id="ARBA00022723"/>
    </source>
</evidence>
<evidence type="ECO:0000313" key="13">
    <source>
        <dbReference type="Proteomes" id="UP001383192"/>
    </source>
</evidence>